<dbReference type="GO" id="GO:0006631">
    <property type="term" value="P:fatty acid metabolic process"/>
    <property type="evidence" value="ECO:0007669"/>
    <property type="project" value="TreeGrafter"/>
</dbReference>
<gene>
    <name evidence="5" type="ORF">NIES593_18640</name>
</gene>
<dbReference type="InterPro" id="IPR045851">
    <property type="entry name" value="AMP-bd_C_sf"/>
</dbReference>
<dbReference type="OrthoDB" id="9765680at2"/>
<proteinExistence type="inferred from homology"/>
<dbReference type="InterPro" id="IPR000873">
    <property type="entry name" value="AMP-dep_synth/lig_dom"/>
</dbReference>
<sequence length="468" mass="52989">MHGNHPNPEYFLEYLKQRTKEDWLIGYDSQNFYLLVEQFLIQLTQLSTEKKLPNILIAEEDPYKFLSALLAAVAANCHIFLCNRDWQQQEWQQVLDLVQPDLILGKSSSVAAISSLLYIHKRQRTNEQGQKIMIPTGGSSGKIRFAIHTWETLTASVKGFCHYFNIDTINSFCVLPLYHVGGLMQFIRSFLTEGKLAILPYKALKAGESIDINPSDFFISLVPTQFQFLLESKPDWLSQFHTVLLGGAPAWQSLLETARKYRIKLAPTYGMTETASQIVTLKPEGFLSGNNSSGQVLPHAKVTICSDRNELLEPKQTGIITVEAESLFLGYYPEIDRDRKSFQTDDLGYFDEKGNLHIVGRSSQKIITGGENVFPKEVEAAILATQLVTDVVVIGLSDCQWGQVVTAIYVPKQKNLSLKELKIAIADKIAKFKQPKYWIPVENIPRNQQGKVNYRHLQQIALDKIIHN</sequence>
<evidence type="ECO:0000313" key="5">
    <source>
        <dbReference type="EMBL" id="OKH20398.1"/>
    </source>
</evidence>
<dbReference type="SUPFAM" id="SSF56801">
    <property type="entry name" value="Acetyl-CoA synthetase-like"/>
    <property type="match status" value="1"/>
</dbReference>
<dbReference type="InterPro" id="IPR025110">
    <property type="entry name" value="AMP-bd_C"/>
</dbReference>
<dbReference type="EMBL" id="MRCB01000030">
    <property type="protein sequence ID" value="OKH20398.1"/>
    <property type="molecule type" value="Genomic_DNA"/>
</dbReference>
<dbReference type="GO" id="GO:0031956">
    <property type="term" value="F:medium-chain fatty acid-CoA ligase activity"/>
    <property type="evidence" value="ECO:0007669"/>
    <property type="project" value="TreeGrafter"/>
</dbReference>
<dbReference type="Gene3D" id="3.30.300.30">
    <property type="match status" value="1"/>
</dbReference>
<dbReference type="AlphaFoldDB" id="A0A1U7HA31"/>
<accession>A0A1U7HA31</accession>
<dbReference type="Pfam" id="PF13193">
    <property type="entry name" value="AMP-binding_C"/>
    <property type="match status" value="1"/>
</dbReference>
<feature type="domain" description="AMP-binding enzyme C-terminal" evidence="4">
    <location>
        <begin position="377"/>
        <end position="451"/>
    </location>
</feature>
<evidence type="ECO:0000256" key="1">
    <source>
        <dbReference type="ARBA" id="ARBA00006432"/>
    </source>
</evidence>
<comment type="caution">
    <text evidence="5">The sequence shown here is derived from an EMBL/GenBank/DDBJ whole genome shotgun (WGS) entry which is preliminary data.</text>
</comment>
<dbReference type="RefSeq" id="WP_073601016.1">
    <property type="nucleotide sequence ID" value="NZ_MRCB01000030.1"/>
</dbReference>
<evidence type="ECO:0000313" key="6">
    <source>
        <dbReference type="Proteomes" id="UP000186868"/>
    </source>
</evidence>
<dbReference type="Gene3D" id="3.40.50.12780">
    <property type="entry name" value="N-terminal domain of ligase-like"/>
    <property type="match status" value="1"/>
</dbReference>
<name>A0A1U7HA31_9CYAN</name>
<organism evidence="5 6">
    <name type="scientific">Hydrococcus rivularis NIES-593</name>
    <dbReference type="NCBI Taxonomy" id="1921803"/>
    <lineage>
        <taxon>Bacteria</taxon>
        <taxon>Bacillati</taxon>
        <taxon>Cyanobacteriota</taxon>
        <taxon>Cyanophyceae</taxon>
        <taxon>Pleurocapsales</taxon>
        <taxon>Hydrococcaceae</taxon>
        <taxon>Hydrococcus</taxon>
    </lineage>
</organism>
<evidence type="ECO:0000259" key="3">
    <source>
        <dbReference type="Pfam" id="PF00501"/>
    </source>
</evidence>
<feature type="domain" description="AMP-dependent synthetase/ligase" evidence="3">
    <location>
        <begin position="133"/>
        <end position="332"/>
    </location>
</feature>
<dbReference type="PANTHER" id="PTHR43201">
    <property type="entry name" value="ACYL-COA SYNTHETASE"/>
    <property type="match status" value="1"/>
</dbReference>
<reference evidence="5 6" key="1">
    <citation type="submission" date="2016-11" db="EMBL/GenBank/DDBJ databases">
        <title>Draft Genome Sequences of Nine Cyanobacterial Strains from Diverse Habitats.</title>
        <authorList>
            <person name="Zhu T."/>
            <person name="Hou S."/>
            <person name="Lu X."/>
            <person name="Hess W.R."/>
        </authorList>
    </citation>
    <scope>NUCLEOTIDE SEQUENCE [LARGE SCALE GENOMIC DNA]</scope>
    <source>
        <strain evidence="5 6">NIES-593</strain>
    </source>
</reference>
<dbReference type="PANTHER" id="PTHR43201:SF5">
    <property type="entry name" value="MEDIUM-CHAIN ACYL-COA LIGASE ACSF2, MITOCHONDRIAL"/>
    <property type="match status" value="1"/>
</dbReference>
<evidence type="ECO:0000259" key="4">
    <source>
        <dbReference type="Pfam" id="PF13193"/>
    </source>
</evidence>
<protein>
    <submittedName>
        <fullName evidence="5">2-succinylbenzoate-CoA ligase</fullName>
    </submittedName>
</protein>
<keyword evidence="6" id="KW-1185">Reference proteome</keyword>
<comment type="similarity">
    <text evidence="1">Belongs to the ATP-dependent AMP-binding enzyme family.</text>
</comment>
<dbReference type="InterPro" id="IPR042099">
    <property type="entry name" value="ANL_N_sf"/>
</dbReference>
<keyword evidence="2 5" id="KW-0436">Ligase</keyword>
<dbReference type="NCBIfam" id="NF005662">
    <property type="entry name" value="PRK07445.1-4"/>
    <property type="match status" value="1"/>
</dbReference>
<dbReference type="Pfam" id="PF00501">
    <property type="entry name" value="AMP-binding"/>
    <property type="match status" value="1"/>
</dbReference>
<evidence type="ECO:0000256" key="2">
    <source>
        <dbReference type="ARBA" id="ARBA00022598"/>
    </source>
</evidence>
<dbReference type="Proteomes" id="UP000186868">
    <property type="component" value="Unassembled WGS sequence"/>
</dbReference>
<dbReference type="STRING" id="1921803.NIES593_18640"/>